<dbReference type="OrthoDB" id="2337158at2759"/>
<keyword evidence="3" id="KW-1185">Reference proteome</keyword>
<dbReference type="AlphaFoldDB" id="A0A9P5PVL6"/>
<feature type="compositionally biased region" description="Acidic residues" evidence="1">
    <location>
        <begin position="152"/>
        <end position="161"/>
    </location>
</feature>
<feature type="region of interest" description="Disordered" evidence="1">
    <location>
        <begin position="140"/>
        <end position="161"/>
    </location>
</feature>
<feature type="compositionally biased region" description="Basic and acidic residues" evidence="1">
    <location>
        <begin position="291"/>
        <end position="302"/>
    </location>
</feature>
<dbReference type="EMBL" id="JADNRY010000044">
    <property type="protein sequence ID" value="KAF9070119.1"/>
    <property type="molecule type" value="Genomic_DNA"/>
</dbReference>
<accession>A0A9P5PVL6</accession>
<feature type="compositionally biased region" description="Polar residues" evidence="1">
    <location>
        <begin position="271"/>
        <end position="280"/>
    </location>
</feature>
<proteinExistence type="predicted"/>
<evidence type="ECO:0000256" key="1">
    <source>
        <dbReference type="SAM" id="MobiDB-lite"/>
    </source>
</evidence>
<reference evidence="2" key="1">
    <citation type="submission" date="2020-11" db="EMBL/GenBank/DDBJ databases">
        <authorList>
            <consortium name="DOE Joint Genome Institute"/>
            <person name="Ahrendt S."/>
            <person name="Riley R."/>
            <person name="Andreopoulos W."/>
            <person name="Labutti K."/>
            <person name="Pangilinan J."/>
            <person name="Ruiz-Duenas F.J."/>
            <person name="Barrasa J.M."/>
            <person name="Sanchez-Garcia M."/>
            <person name="Camarero S."/>
            <person name="Miyauchi S."/>
            <person name="Serrano A."/>
            <person name="Linde D."/>
            <person name="Babiker R."/>
            <person name="Drula E."/>
            <person name="Ayuso-Fernandez I."/>
            <person name="Pacheco R."/>
            <person name="Padilla G."/>
            <person name="Ferreira P."/>
            <person name="Barriuso J."/>
            <person name="Kellner H."/>
            <person name="Castanera R."/>
            <person name="Alfaro M."/>
            <person name="Ramirez L."/>
            <person name="Pisabarro A.G."/>
            <person name="Kuo A."/>
            <person name="Tritt A."/>
            <person name="Lipzen A."/>
            <person name="He G."/>
            <person name="Yan M."/>
            <person name="Ng V."/>
            <person name="Cullen D."/>
            <person name="Martin F."/>
            <person name="Rosso M.-N."/>
            <person name="Henrissat B."/>
            <person name="Hibbett D."/>
            <person name="Martinez A.T."/>
            <person name="Grigoriev I.V."/>
        </authorList>
    </citation>
    <scope>NUCLEOTIDE SEQUENCE</scope>
    <source>
        <strain evidence="2">AH 40177</strain>
    </source>
</reference>
<evidence type="ECO:0000313" key="2">
    <source>
        <dbReference type="EMBL" id="KAF9070119.1"/>
    </source>
</evidence>
<dbReference type="Proteomes" id="UP000772434">
    <property type="component" value="Unassembled WGS sequence"/>
</dbReference>
<evidence type="ECO:0000313" key="3">
    <source>
        <dbReference type="Proteomes" id="UP000772434"/>
    </source>
</evidence>
<comment type="caution">
    <text evidence="2">The sequence shown here is derived from an EMBL/GenBank/DDBJ whole genome shotgun (WGS) entry which is preliminary data.</text>
</comment>
<sequence>MSSASPILGNSRNHVEVPMNVHQLGLVDNCYEEHQYDEGNALLRQLRSPNVMPSASHIRQLLYLSLYPQPRKNSRSLLVQFARTNSPEGVARALPSYDCHNVNSDSSESFIAKESRCISEGKNCWNILQKGFIHRTILSSPTKKGSRRTNTYEEDSDDDSGASDIVAEHAWPILDFLLILFERDECEAEARGLPPHSPLLLNQIPAPRSVNEQRRRMGARLMQLLINLCSTNLFDFTMFLNSVFNRVYTSAPKEFLSVLVSLPPTVPCGKNTVQSNSSRPKPQARAKPIRRTRDETKAPEEPLKFQPTSIHSQINLPLYVDIHRSIEELTPDDNLSYTWIQFQLLTSFGIYQASLPADARDDGWLTMLRSREQLDKLFSLSDDSNVRIYREILNAMVTTWKS</sequence>
<gene>
    <name evidence="2" type="ORF">BDP27DRAFT_1324322</name>
</gene>
<name>A0A9P5PVL6_9AGAR</name>
<protein>
    <submittedName>
        <fullName evidence="2">Uncharacterized protein</fullName>
    </submittedName>
</protein>
<feature type="region of interest" description="Disordered" evidence="1">
    <location>
        <begin position="270"/>
        <end position="302"/>
    </location>
</feature>
<organism evidence="2 3">
    <name type="scientific">Rhodocollybia butyracea</name>
    <dbReference type="NCBI Taxonomy" id="206335"/>
    <lineage>
        <taxon>Eukaryota</taxon>
        <taxon>Fungi</taxon>
        <taxon>Dikarya</taxon>
        <taxon>Basidiomycota</taxon>
        <taxon>Agaricomycotina</taxon>
        <taxon>Agaricomycetes</taxon>
        <taxon>Agaricomycetidae</taxon>
        <taxon>Agaricales</taxon>
        <taxon>Marasmiineae</taxon>
        <taxon>Omphalotaceae</taxon>
        <taxon>Rhodocollybia</taxon>
    </lineage>
</organism>